<reference evidence="1" key="1">
    <citation type="submission" date="2016-09" db="EMBL/GenBank/DDBJ databases">
        <authorList>
            <person name="Capua I."/>
            <person name="De Benedictis P."/>
            <person name="Joannis T."/>
            <person name="Lombin L.H."/>
            <person name="Cattoli G."/>
        </authorList>
    </citation>
    <scope>NUCLEOTIDE SEQUENCE</scope>
</reference>
<dbReference type="GO" id="GO:0051015">
    <property type="term" value="F:actin filament binding"/>
    <property type="evidence" value="ECO:0007669"/>
    <property type="project" value="TreeGrafter"/>
</dbReference>
<sequence length="429" mass="48160">MNEAHFSGLPSQSNIYGMTTLNIGDANKVLVSCLQRNVFCIEYTRNKKNVLTPSSREIHFTYLPEGADVIAIDAFSKSVPDNLDIIIGIAFIRPGENQLARHYLNIYSQSEPGCGLDLDRIAQGCQSLELNFIPYQLTHALLFPNQCGQRNGEFVFLLCGSDSRIHLFREDIHQTYSEIPVQSYFPEFANIPDIVLAMDLKYKEGNGSRISAIGCESGFLQVAVTAQKNRGEIEIVSSWQVDLDSPISGLHLFEDGTIWPLPDFVKNTELSRCYESKGLARKTHLLVCRALVPSFVYRDVLERGLDQYAMLPRSDDFDSVVCGCVADIDMDGVNEVILGTYGQEVLVYKLERHSAGRESYELLWYQMVSHPILSIEYMDLTGDGVCELLVLSTKGLHILQHDLRETTSICIERMEKIAGLLRASPSKRD</sequence>
<dbReference type="InterPro" id="IPR028994">
    <property type="entry name" value="Integrin_alpha_N"/>
</dbReference>
<dbReference type="EMBL" id="GFAA01003247">
    <property type="protein sequence ID" value="JAU00188.1"/>
    <property type="molecule type" value="mRNA"/>
</dbReference>
<dbReference type="GO" id="GO:0030027">
    <property type="term" value="C:lamellipodium"/>
    <property type="evidence" value="ECO:0007669"/>
    <property type="project" value="TreeGrafter"/>
</dbReference>
<accession>A0A1E1XLJ2</accession>
<dbReference type="GO" id="GO:0034198">
    <property type="term" value="P:cellular response to amino acid starvation"/>
    <property type="evidence" value="ECO:0007669"/>
    <property type="project" value="TreeGrafter"/>
</dbReference>
<protein>
    <recommendedName>
        <fullName evidence="2">Kaptin actin binding protein</fullName>
    </recommendedName>
</protein>
<evidence type="ECO:0008006" key="2">
    <source>
        <dbReference type="Google" id="ProtNLM"/>
    </source>
</evidence>
<name>A0A1E1XLJ2_AMBSC</name>
<dbReference type="PANTHER" id="PTHR15435:SF2">
    <property type="entry name" value="KICSTOR COMPLEX PROTEIN KAPTIN"/>
    <property type="match status" value="1"/>
</dbReference>
<dbReference type="InterPro" id="IPR029982">
    <property type="entry name" value="Kptn"/>
</dbReference>
<dbReference type="SUPFAM" id="SSF69318">
    <property type="entry name" value="Integrin alpha N-terminal domain"/>
    <property type="match status" value="1"/>
</dbReference>
<dbReference type="AlphaFoldDB" id="A0A1E1XLJ2"/>
<reference evidence="1" key="2">
    <citation type="journal article" date="2017" name="Front. Cell. Infect. Microbiol.">
        <title>Analysis of the Salivary Gland Transcriptome of Unfed and Partially Fed Amblyomma sculptum Ticks and Descriptive Proteome of the Saliva.</title>
        <authorList>
            <person name="Esteves E."/>
            <person name="Maruyama S.R."/>
            <person name="Kawahara R."/>
            <person name="Fujita A."/>
            <person name="Martins L.A."/>
            <person name="Righi A.A."/>
            <person name="Costa F.B."/>
            <person name="Palmisano G."/>
            <person name="Labruna M.B."/>
            <person name="Sa-Nunes A."/>
            <person name="Ribeiro J.M.C."/>
            <person name="Fogaca A.C."/>
        </authorList>
    </citation>
    <scope>NUCLEOTIDE SEQUENCE</scope>
</reference>
<organism evidence="1">
    <name type="scientific">Amblyomma sculptum</name>
    <name type="common">Tick</name>
    <dbReference type="NCBI Taxonomy" id="1581419"/>
    <lineage>
        <taxon>Eukaryota</taxon>
        <taxon>Metazoa</taxon>
        <taxon>Ecdysozoa</taxon>
        <taxon>Arthropoda</taxon>
        <taxon>Chelicerata</taxon>
        <taxon>Arachnida</taxon>
        <taxon>Acari</taxon>
        <taxon>Parasitiformes</taxon>
        <taxon>Ixodida</taxon>
        <taxon>Ixodoidea</taxon>
        <taxon>Ixodidae</taxon>
        <taxon>Amblyomminae</taxon>
        <taxon>Amblyomma</taxon>
    </lineage>
</organism>
<proteinExistence type="evidence at transcript level"/>
<dbReference type="GO" id="GO:0007015">
    <property type="term" value="P:actin filament organization"/>
    <property type="evidence" value="ECO:0007669"/>
    <property type="project" value="InterPro"/>
</dbReference>
<dbReference type="GO" id="GO:0015629">
    <property type="term" value="C:actin cytoskeleton"/>
    <property type="evidence" value="ECO:0007669"/>
    <property type="project" value="InterPro"/>
</dbReference>
<dbReference type="GO" id="GO:1904262">
    <property type="term" value="P:negative regulation of TORC1 signaling"/>
    <property type="evidence" value="ECO:0007669"/>
    <property type="project" value="TreeGrafter"/>
</dbReference>
<evidence type="ECO:0000313" key="1">
    <source>
        <dbReference type="EMBL" id="JAU00188.1"/>
    </source>
</evidence>
<dbReference type="PANTHER" id="PTHR15435">
    <property type="entry name" value="KICSTOR COMPLEX PROTEIN KAPTIN"/>
    <property type="match status" value="1"/>
</dbReference>